<protein>
    <recommendedName>
        <fullName evidence="4">Transposase family Tnp2 protein</fullName>
    </recommendedName>
</protein>
<dbReference type="Pfam" id="PF02992">
    <property type="entry name" value="Transposase_21"/>
    <property type="match status" value="1"/>
</dbReference>
<reference evidence="2" key="1">
    <citation type="submission" date="2022-11" db="EMBL/GenBank/DDBJ databases">
        <title>Genome Sequence of Cubamyces cubensis.</title>
        <authorList>
            <person name="Buettner E."/>
        </authorList>
    </citation>
    <scope>NUCLEOTIDE SEQUENCE</scope>
    <source>
        <strain evidence="2">MPL-01</strain>
    </source>
</reference>
<proteinExistence type="predicted"/>
<feature type="compositionally biased region" description="Acidic residues" evidence="1">
    <location>
        <begin position="149"/>
        <end position="167"/>
    </location>
</feature>
<organism evidence="2 3">
    <name type="scientific">Trametes cubensis</name>
    <dbReference type="NCBI Taxonomy" id="1111947"/>
    <lineage>
        <taxon>Eukaryota</taxon>
        <taxon>Fungi</taxon>
        <taxon>Dikarya</taxon>
        <taxon>Basidiomycota</taxon>
        <taxon>Agaricomycotina</taxon>
        <taxon>Agaricomycetes</taxon>
        <taxon>Polyporales</taxon>
        <taxon>Polyporaceae</taxon>
        <taxon>Trametes</taxon>
    </lineage>
</organism>
<accession>A0AAD7TGT5</accession>
<dbReference type="AlphaFoldDB" id="A0AAD7TGT5"/>
<dbReference type="Proteomes" id="UP001215151">
    <property type="component" value="Unassembled WGS sequence"/>
</dbReference>
<evidence type="ECO:0000313" key="2">
    <source>
        <dbReference type="EMBL" id="KAJ8455078.1"/>
    </source>
</evidence>
<dbReference type="InterPro" id="IPR004242">
    <property type="entry name" value="Transposase_21"/>
</dbReference>
<comment type="caution">
    <text evidence="2">The sequence shown here is derived from an EMBL/GenBank/DDBJ whole genome shotgun (WGS) entry which is preliminary data.</text>
</comment>
<feature type="region of interest" description="Disordered" evidence="1">
    <location>
        <begin position="146"/>
        <end position="168"/>
    </location>
</feature>
<name>A0AAD7TGT5_9APHY</name>
<evidence type="ECO:0000256" key="1">
    <source>
        <dbReference type="SAM" id="MobiDB-lite"/>
    </source>
</evidence>
<sequence length="1033" mass="116648">MARPGKNGQGQPQPTKRRCPCCNGMVSLRTLQRHRQNQAPPHVRATQVHRRKILVPIRTKSIRNDTAEVAEPFEHNHAVQQPGAAAYDVLERASPQAEAEFNTTGTGDVDDSIEAPNKDELCQATSAIGSLRDRLRSTAGRRFRVSVEEVSEEGSSSEEDAEDSDGDWDWKAAEEESDEDDDNIYDPEPGAWDRLRSQFEREVAALEDRLSDEDKVLLRAFSFHVRNNLSRNAFTELPQIWPKAHIPSLGRIKARLAFLSGIQPQRYDCCIGSCMAYTGPWADLQECLHCRTSRLDNYGKPRRQFSYLPMESRLVALYRHCETAEKMLYRADYVSDGTSVCDVFDGAQYASLRGQEVVIDGRPIGYKFFADRRDIALGLSTDGFAPWRRRKKSAWPIVLYNYNLPPDIRFHKDNIIPLCVIPGPKKPKDFDSFLWPAVEELLRLAIGVPAYDTLTSMVFKLRAYLILVSGDMPAISMVMHMKGHNGLSPCRMCTIRGLRIPNSRNPAHYVPLDRHRHPLVQQNPDSFTSRYDPAALPLRTHRLFLSQAHEVMDAGTDAEAERLAKSYGIKGVPLLSYLPSLSFPNSFPLDFMHLIWENLIPNLVALWTGNFKGLDTGNGDYELTGTVWDAIGEATAKAGDTLPSIFGPRLGNIANDRSACTADAWSLWTLYIGPVLLRSRFKHVRYYNHFVALVELLNTCLQFELSEEDVESVRKGFIQWVQKYEQYYYQYSTARLPTCPVTVHSLLHIAEGIRETGPVWASWAFPMERFCGMLQPAIKSRRYPWSSIDNRLLSLAQLTQVTLKYGLHQELCLRPPASDARTHGTLSDPAYPTCVLMPPHRALPPDKGLRDKVIGCLATRFDLRAAAIRSILPATIDQWGKVRILNEGDTVHAAALVRCSEDHRDRTYVRYEVFVDKHARSRRKKPEYELQTFYGRLEYIISIRFEAAAALAVLKQNAPVTIFLGAIKSCAISSSHPRLDIHYYSQYGPLSVVDIQCIQCVVGRVRDVDSRGWAVVDRSGSLARALAVEDEVA</sequence>
<keyword evidence="3" id="KW-1185">Reference proteome</keyword>
<dbReference type="EMBL" id="JAPEVG010000828">
    <property type="protein sequence ID" value="KAJ8455078.1"/>
    <property type="molecule type" value="Genomic_DNA"/>
</dbReference>
<evidence type="ECO:0000313" key="3">
    <source>
        <dbReference type="Proteomes" id="UP001215151"/>
    </source>
</evidence>
<dbReference type="PANTHER" id="PTHR46579:SF1">
    <property type="entry name" value="F5_8 TYPE C DOMAIN-CONTAINING PROTEIN"/>
    <property type="match status" value="1"/>
</dbReference>
<evidence type="ECO:0008006" key="4">
    <source>
        <dbReference type="Google" id="ProtNLM"/>
    </source>
</evidence>
<dbReference type="PANTHER" id="PTHR46579">
    <property type="entry name" value="F5/8 TYPE C DOMAIN-CONTAINING PROTEIN-RELATED"/>
    <property type="match status" value="1"/>
</dbReference>
<gene>
    <name evidence="2" type="ORF">ONZ51_g12651</name>
</gene>